<dbReference type="SUPFAM" id="SSF140864">
    <property type="entry name" value="TROVE domain-like"/>
    <property type="match status" value="1"/>
</dbReference>
<dbReference type="InterPro" id="IPR036465">
    <property type="entry name" value="vWFA_dom_sf"/>
</dbReference>
<dbReference type="PROSITE" id="PS50988">
    <property type="entry name" value="TROVE"/>
    <property type="match status" value="1"/>
</dbReference>
<accession>A0AAU9J5L4</accession>
<gene>
    <name evidence="2" type="ORF">BSTOLATCC_MIC30596</name>
</gene>
<evidence type="ECO:0000313" key="3">
    <source>
        <dbReference type="Proteomes" id="UP001162131"/>
    </source>
</evidence>
<dbReference type="Gene3D" id="3.40.50.410">
    <property type="entry name" value="von Willebrand factor, type A domain"/>
    <property type="match status" value="1"/>
</dbReference>
<name>A0AAU9J5L4_9CILI</name>
<protein>
    <recommendedName>
        <fullName evidence="1">TROVE domain-containing protein</fullName>
    </recommendedName>
</protein>
<dbReference type="SUPFAM" id="SSF53300">
    <property type="entry name" value="vWA-like"/>
    <property type="match status" value="1"/>
</dbReference>
<dbReference type="InterPro" id="IPR052652">
    <property type="entry name" value="Telomerase_Complex_Comp"/>
</dbReference>
<sequence length="606" mass="68174">MESGPLVTQHIKDPRERLVSRIAACMLREPNYYAKAEEKIAQILADMNEVATIDPEFICQLAYYTRNELNIRSASNFLLAFAANHPEAKKYLKQYFSATIKLPTDLIETIELCQSFREMEVENKTIVPACLQDLVAEKFKTFSIYHLGKYCSEGKRKRNLLKVRAKKAANDKKQEGEGTTEKAASKKGTLSFKQLVRLCHIKEPSKNVMSILGKRYPENSDVFATSGLVVDGEFNPSLANKRMKIPTPVTWETQLSASGNKAEVWEELIRSKKLPFMAMLRNIRNLLITGVDPQVHEIVQDRLKDPDQIQNSKLFPFRFFSAYEAIKIDLEELQKLKDDPSYEPVQPAPRRGQKLKYKRKKIIPKIVPTQETIESYYRALEEAVKLATALNIKPVKGNSVIFADVSGSMKCPISGEGGMGSVRTCMDIGILLGLMMRHVCENSEFVIFSSPSNDGKCWKKIDLKGDNILELMNEVKQEASTLGGGTDFPFDYICTAIENRAHFDNMFIFSDMMISPGSGNMNNTISGQEWTVEGILRNYRENVNANMKFISINLGGHGKAVTADLEDDMKNILVSGYSDSILRLVTELQVSQVDAVKLAAQSLIKT</sequence>
<reference evidence="2" key="1">
    <citation type="submission" date="2021-09" db="EMBL/GenBank/DDBJ databases">
        <authorList>
            <consortium name="AG Swart"/>
            <person name="Singh M."/>
            <person name="Singh A."/>
            <person name="Seah K."/>
            <person name="Emmerich C."/>
        </authorList>
    </citation>
    <scope>NUCLEOTIDE SEQUENCE</scope>
    <source>
        <strain evidence="2">ATCC30299</strain>
    </source>
</reference>
<dbReference type="EMBL" id="CAJZBQ010000030">
    <property type="protein sequence ID" value="CAG9322221.1"/>
    <property type="molecule type" value="Genomic_DNA"/>
</dbReference>
<dbReference type="PANTHER" id="PTHR44791">
    <property type="entry name" value="TELOMERASE PROTEIN COMPONENT 1 TEP1"/>
    <property type="match status" value="1"/>
</dbReference>
<organism evidence="2 3">
    <name type="scientific">Blepharisma stoltei</name>
    <dbReference type="NCBI Taxonomy" id="1481888"/>
    <lineage>
        <taxon>Eukaryota</taxon>
        <taxon>Sar</taxon>
        <taxon>Alveolata</taxon>
        <taxon>Ciliophora</taxon>
        <taxon>Postciliodesmatophora</taxon>
        <taxon>Heterotrichea</taxon>
        <taxon>Heterotrichida</taxon>
        <taxon>Blepharismidae</taxon>
        <taxon>Blepharisma</taxon>
    </lineage>
</organism>
<dbReference type="GO" id="GO:0003720">
    <property type="term" value="F:telomerase activity"/>
    <property type="evidence" value="ECO:0007669"/>
    <property type="project" value="TreeGrafter"/>
</dbReference>
<dbReference type="Proteomes" id="UP001162131">
    <property type="component" value="Unassembled WGS sequence"/>
</dbReference>
<dbReference type="GO" id="GO:0070034">
    <property type="term" value="F:telomerase RNA binding"/>
    <property type="evidence" value="ECO:0007669"/>
    <property type="project" value="TreeGrafter"/>
</dbReference>
<comment type="caution">
    <text evidence="2">The sequence shown here is derived from an EMBL/GenBank/DDBJ whole genome shotgun (WGS) entry which is preliminary data.</text>
</comment>
<feature type="domain" description="TROVE" evidence="1">
    <location>
        <begin position="1"/>
        <end position="397"/>
    </location>
</feature>
<evidence type="ECO:0000313" key="2">
    <source>
        <dbReference type="EMBL" id="CAG9322221.1"/>
    </source>
</evidence>
<dbReference type="AlphaFoldDB" id="A0AAU9J5L4"/>
<proteinExistence type="predicted"/>
<keyword evidence="3" id="KW-1185">Reference proteome</keyword>
<dbReference type="Pfam" id="PF05731">
    <property type="entry name" value="TROVE"/>
    <property type="match status" value="1"/>
</dbReference>
<dbReference type="GO" id="GO:0000722">
    <property type="term" value="P:telomere maintenance via recombination"/>
    <property type="evidence" value="ECO:0007669"/>
    <property type="project" value="TreeGrafter"/>
</dbReference>
<dbReference type="GO" id="GO:0005697">
    <property type="term" value="C:telomerase holoenzyme complex"/>
    <property type="evidence" value="ECO:0007669"/>
    <property type="project" value="TreeGrafter"/>
</dbReference>
<dbReference type="PANTHER" id="PTHR44791:SF1">
    <property type="entry name" value="TELOMERASE PROTEIN COMPONENT 1"/>
    <property type="match status" value="1"/>
</dbReference>
<dbReference type="InterPro" id="IPR037214">
    <property type="entry name" value="TROVE_dom_sf"/>
</dbReference>
<dbReference type="InterPro" id="IPR008858">
    <property type="entry name" value="TROVE_dom"/>
</dbReference>
<evidence type="ECO:0000259" key="1">
    <source>
        <dbReference type="PROSITE" id="PS50988"/>
    </source>
</evidence>